<accession>A0A6F8T1A4</accession>
<dbReference type="SUPFAM" id="SSF53335">
    <property type="entry name" value="S-adenosyl-L-methionine-dependent methyltransferases"/>
    <property type="match status" value="1"/>
</dbReference>
<dbReference type="Proteomes" id="UP000502894">
    <property type="component" value="Chromosome"/>
</dbReference>
<dbReference type="CDD" id="cd02440">
    <property type="entry name" value="AdoMet_MTases"/>
    <property type="match status" value="1"/>
</dbReference>
<dbReference type="KEGG" id="lant:TUM19329_05290"/>
<dbReference type="RefSeq" id="WP_173236140.1">
    <property type="nucleotide sequence ID" value="NZ_AP022839.1"/>
</dbReference>
<dbReference type="InterPro" id="IPR025714">
    <property type="entry name" value="Methyltranfer_dom"/>
</dbReference>
<dbReference type="InterPro" id="IPR029063">
    <property type="entry name" value="SAM-dependent_MTases_sf"/>
</dbReference>
<protein>
    <recommendedName>
        <fullName evidence="1">Methyltransferase domain-containing protein</fullName>
    </recommendedName>
</protein>
<sequence>MSISIKKEQLISHSVTTQSVEMTMQKIAARIKKQGDKPHATVTLQLKLLEQLGEFAFGRYLILNQGINGYWTHYMLTHPWYGRKTGQSTSGAPLKELEIFLLDKAPLILATQQRFGIFLQKNQEVVKNDALLACIPCGMMGELLYLGFEDITNIKLMGLDYDPATLEEAKELAKKQGLSHFVELNQGNAWKLDVDRQFDLISSNGLTIYEPNEKKVTELYQLFYNALKPGGRLVSSFITPPPSLTIKCEWDMEQLNQNDLLLQKIIFTDILEAKFQCYRSTSQSKQQLESVGFKDFEFIYDKARLFPTVIAYR</sequence>
<keyword evidence="3" id="KW-1185">Reference proteome</keyword>
<dbReference type="EMBL" id="AP022839">
    <property type="protein sequence ID" value="BCA94168.1"/>
    <property type="molecule type" value="Genomic_DNA"/>
</dbReference>
<feature type="domain" description="Methyltransferase" evidence="1">
    <location>
        <begin position="141"/>
        <end position="239"/>
    </location>
</feature>
<gene>
    <name evidence="2" type="ORF">TUM19329_05290</name>
</gene>
<evidence type="ECO:0000313" key="2">
    <source>
        <dbReference type="EMBL" id="BCA94168.1"/>
    </source>
</evidence>
<dbReference type="Gene3D" id="3.40.50.150">
    <property type="entry name" value="Vaccinia Virus protein VP39"/>
    <property type="match status" value="1"/>
</dbReference>
<organism evidence="2 3">
    <name type="scientific">Legionella antarctica</name>
    <dbReference type="NCBI Taxonomy" id="2708020"/>
    <lineage>
        <taxon>Bacteria</taxon>
        <taxon>Pseudomonadati</taxon>
        <taxon>Pseudomonadota</taxon>
        <taxon>Gammaproteobacteria</taxon>
        <taxon>Legionellales</taxon>
        <taxon>Legionellaceae</taxon>
        <taxon>Legionella</taxon>
    </lineage>
</organism>
<proteinExistence type="predicted"/>
<dbReference type="Pfam" id="PF13847">
    <property type="entry name" value="Methyltransf_31"/>
    <property type="match status" value="1"/>
</dbReference>
<name>A0A6F8T1A4_9GAMM</name>
<evidence type="ECO:0000313" key="3">
    <source>
        <dbReference type="Proteomes" id="UP000502894"/>
    </source>
</evidence>
<reference evidence="2" key="1">
    <citation type="journal article" date="2020" name="Microbiol. Resour. Announc.">
        <title>Complete Genome Sequence of Novel Psychrotolerant Legionella Strain TUM19329, Isolated from Antarctic Lake Sediment.</title>
        <authorList>
            <person name="Shimada S."/>
            <person name="Nakai R."/>
            <person name="Aoki K."/>
            <person name="Shimoeda N."/>
            <person name="Ohno G."/>
            <person name="Miyazaki Y."/>
            <person name="Kudoh S."/>
            <person name="Imura S."/>
            <person name="Watanabe K."/>
            <person name="Ishii Y."/>
            <person name="Tateda K."/>
        </authorList>
    </citation>
    <scope>NUCLEOTIDE SEQUENCE [LARGE SCALE GENOMIC DNA]</scope>
    <source>
        <strain evidence="2">TUM19329</strain>
    </source>
</reference>
<dbReference type="AlphaFoldDB" id="A0A6F8T1A4"/>
<evidence type="ECO:0000259" key="1">
    <source>
        <dbReference type="Pfam" id="PF13847"/>
    </source>
</evidence>